<evidence type="ECO:0000313" key="2">
    <source>
        <dbReference type="EMBL" id="MFC5368599.1"/>
    </source>
</evidence>
<reference evidence="2 3" key="1">
    <citation type="journal article" date="2019" name="Int. J. Syst. Evol. Microbiol.">
        <title>The Global Catalogue of Microorganisms (GCM) 10K type strain sequencing project: providing services to taxonomists for standard genome sequencing and annotation.</title>
        <authorList>
            <consortium name="The Broad Institute Genomics Platform"/>
            <consortium name="The Broad Institute Genome Sequencing Center for Infectious Disease"/>
            <person name="Wu L."/>
            <person name="Ma J."/>
        </authorList>
    </citation>
    <scope>NUCLEOTIDE SEQUENCE [LARGE SCALE GENOMIC DNA]</scope>
    <source>
        <strain evidence="2 3">CGMCC 1.12237</strain>
    </source>
</reference>
<protein>
    <submittedName>
        <fullName evidence="2">ArdC-like ssDNA-binding domain-containing protein</fullName>
    </submittedName>
</protein>
<accession>A0ABD5REX1</accession>
<sequence>MPTGDNDGIDVPSDDAEYCEQCRDEGRRDDLLHATIEEWLEELQQDVETACESEQFEQWLSAQAQFHDYSVRNSILIRRQCPEATRVAGYRAWQELGRQVQSGEQALWIRAPVRARVCPSCDEFLQGHGDCDEETPTEEWPRRVIGFRSVAVFDISQTEGEPLPELQHEAHGEADWLLDILQQIADDWGLSVRILADEQWPHGSAWGVYGSADDRIDIRDRENTADLARTFLHELAHARLHPETPADSKQAAAFELDAEATAAIVGRHVGLDTSGSQWYLSAWGHEEDVSLADRCEAIAMTARELIERIDEKAGGQ</sequence>
<dbReference type="EMBL" id="JBHSKX010000002">
    <property type="protein sequence ID" value="MFC5368599.1"/>
    <property type="molecule type" value="Genomic_DNA"/>
</dbReference>
<dbReference type="AlphaFoldDB" id="A0ABD5REX1"/>
<evidence type="ECO:0000259" key="1">
    <source>
        <dbReference type="Pfam" id="PF08401"/>
    </source>
</evidence>
<dbReference type="InterPro" id="IPR013610">
    <property type="entry name" value="ArdC_N"/>
</dbReference>
<name>A0ABD5REX1_9EURY</name>
<proteinExistence type="predicted"/>
<keyword evidence="3" id="KW-1185">Reference proteome</keyword>
<organism evidence="2 3">
    <name type="scientific">Salinirubrum litoreum</name>
    <dbReference type="NCBI Taxonomy" id="1126234"/>
    <lineage>
        <taxon>Archaea</taxon>
        <taxon>Methanobacteriati</taxon>
        <taxon>Methanobacteriota</taxon>
        <taxon>Stenosarchaea group</taxon>
        <taxon>Halobacteria</taxon>
        <taxon>Halobacteriales</taxon>
        <taxon>Haloferacaceae</taxon>
        <taxon>Salinirubrum</taxon>
    </lineage>
</organism>
<comment type="caution">
    <text evidence="2">The sequence shown here is derived from an EMBL/GenBank/DDBJ whole genome shotgun (WGS) entry which is preliminary data.</text>
</comment>
<dbReference type="Proteomes" id="UP001596201">
    <property type="component" value="Unassembled WGS sequence"/>
</dbReference>
<gene>
    <name evidence="2" type="ORF">ACFPJ5_16870</name>
</gene>
<dbReference type="Pfam" id="PF08401">
    <property type="entry name" value="ArdcN"/>
    <property type="match status" value="1"/>
</dbReference>
<feature type="domain" description="N-terminal" evidence="1">
    <location>
        <begin position="38"/>
        <end position="110"/>
    </location>
</feature>
<evidence type="ECO:0000313" key="3">
    <source>
        <dbReference type="Proteomes" id="UP001596201"/>
    </source>
</evidence>
<dbReference type="RefSeq" id="WP_227230871.1">
    <property type="nucleotide sequence ID" value="NZ_JAJCVJ010000002.1"/>
</dbReference>